<dbReference type="NCBIfam" id="TIGR00188">
    <property type="entry name" value="rnpA"/>
    <property type="match status" value="1"/>
</dbReference>
<accession>A0A3B1AJD3</accession>
<evidence type="ECO:0000256" key="3">
    <source>
        <dbReference type="ARBA" id="ARBA00022722"/>
    </source>
</evidence>
<dbReference type="Pfam" id="PF00825">
    <property type="entry name" value="Ribonuclease_P"/>
    <property type="match status" value="1"/>
</dbReference>
<dbReference type="PANTHER" id="PTHR33992:SF1">
    <property type="entry name" value="RIBONUCLEASE P PROTEIN COMPONENT"/>
    <property type="match status" value="1"/>
</dbReference>
<dbReference type="SUPFAM" id="SSF54211">
    <property type="entry name" value="Ribosomal protein S5 domain 2-like"/>
    <property type="match status" value="1"/>
</dbReference>
<keyword evidence="2" id="KW-0819">tRNA processing</keyword>
<dbReference type="InterPro" id="IPR000100">
    <property type="entry name" value="RNase_P"/>
</dbReference>
<dbReference type="HAMAP" id="MF_00227">
    <property type="entry name" value="RNase_P"/>
    <property type="match status" value="1"/>
</dbReference>
<evidence type="ECO:0000256" key="5">
    <source>
        <dbReference type="ARBA" id="ARBA00022801"/>
    </source>
</evidence>
<reference evidence="7" key="1">
    <citation type="submission" date="2018-06" db="EMBL/GenBank/DDBJ databases">
        <authorList>
            <person name="Zhirakovskaya E."/>
        </authorList>
    </citation>
    <scope>NUCLEOTIDE SEQUENCE</scope>
</reference>
<keyword evidence="5 7" id="KW-0378">Hydrolase</keyword>
<dbReference type="EC" id="3.1.26.5" evidence="7"/>
<gene>
    <name evidence="7" type="ORF">MNBD_GAMMA22-162</name>
</gene>
<dbReference type="Gene3D" id="3.30.230.10">
    <property type="match status" value="1"/>
</dbReference>
<evidence type="ECO:0000256" key="6">
    <source>
        <dbReference type="ARBA" id="ARBA00022884"/>
    </source>
</evidence>
<dbReference type="GO" id="GO:0004526">
    <property type="term" value="F:ribonuclease P activity"/>
    <property type="evidence" value="ECO:0007669"/>
    <property type="project" value="UniProtKB-EC"/>
</dbReference>
<dbReference type="EMBL" id="UOFS01000050">
    <property type="protein sequence ID" value="VAX01821.1"/>
    <property type="molecule type" value="Genomic_DNA"/>
</dbReference>
<dbReference type="GO" id="GO:0042781">
    <property type="term" value="F:3'-tRNA processing endoribonuclease activity"/>
    <property type="evidence" value="ECO:0007669"/>
    <property type="project" value="TreeGrafter"/>
</dbReference>
<dbReference type="InterPro" id="IPR020539">
    <property type="entry name" value="RNase_P_CS"/>
</dbReference>
<dbReference type="AlphaFoldDB" id="A0A3B1AJD3"/>
<evidence type="ECO:0000256" key="1">
    <source>
        <dbReference type="ARBA" id="ARBA00002663"/>
    </source>
</evidence>
<comment type="function">
    <text evidence="1">RNaseP catalyzes the removal of the 5'-leader sequence from pre-tRNA to produce the mature 5'-terminus. It can also cleave other RNA substrates such as 4.5S RNA. The protein component plays an auxiliary but essential role in vivo by binding to the 5'-leader sequence and broadening the substrate specificity of the ribozyme.</text>
</comment>
<dbReference type="GO" id="GO:0030677">
    <property type="term" value="C:ribonuclease P complex"/>
    <property type="evidence" value="ECO:0007669"/>
    <property type="project" value="TreeGrafter"/>
</dbReference>
<evidence type="ECO:0000256" key="4">
    <source>
        <dbReference type="ARBA" id="ARBA00022759"/>
    </source>
</evidence>
<evidence type="ECO:0000313" key="7">
    <source>
        <dbReference type="EMBL" id="VAX01821.1"/>
    </source>
</evidence>
<keyword evidence="6" id="KW-0694">RNA-binding</keyword>
<sequence length="120" mass="13930">MLSERFTRSVRLTNAVDYANVFDRACKQSSQHFTLLCRKNNQKFARLGLAIAKKQLRLAVSRNRIKRLVRESFRHNQDLLTGFDIVVLTRTSVMKCSNNEIGTLLDQQWLKLVARCKKSC</sequence>
<dbReference type="GO" id="GO:0000049">
    <property type="term" value="F:tRNA binding"/>
    <property type="evidence" value="ECO:0007669"/>
    <property type="project" value="InterPro"/>
</dbReference>
<protein>
    <submittedName>
        <fullName evidence="7">Ribonuclease P protein component</fullName>
        <ecNumber evidence="7">3.1.26.5</ecNumber>
    </submittedName>
</protein>
<proteinExistence type="inferred from homology"/>
<dbReference type="InterPro" id="IPR020568">
    <property type="entry name" value="Ribosomal_Su5_D2-typ_SF"/>
</dbReference>
<dbReference type="InterPro" id="IPR014721">
    <property type="entry name" value="Ribsml_uS5_D2-typ_fold_subgr"/>
</dbReference>
<name>A0A3B1AJD3_9ZZZZ</name>
<dbReference type="PROSITE" id="PS00648">
    <property type="entry name" value="RIBONUCLEASE_P"/>
    <property type="match status" value="1"/>
</dbReference>
<organism evidence="7">
    <name type="scientific">hydrothermal vent metagenome</name>
    <dbReference type="NCBI Taxonomy" id="652676"/>
    <lineage>
        <taxon>unclassified sequences</taxon>
        <taxon>metagenomes</taxon>
        <taxon>ecological metagenomes</taxon>
    </lineage>
</organism>
<keyword evidence="3" id="KW-0540">Nuclease</keyword>
<dbReference type="PANTHER" id="PTHR33992">
    <property type="entry name" value="RIBONUCLEASE P PROTEIN COMPONENT"/>
    <property type="match status" value="1"/>
</dbReference>
<keyword evidence="4" id="KW-0255">Endonuclease</keyword>
<evidence type="ECO:0000256" key="2">
    <source>
        <dbReference type="ARBA" id="ARBA00022694"/>
    </source>
</evidence>